<keyword evidence="2" id="KW-1185">Reference proteome</keyword>
<accession>W7M8K1</accession>
<dbReference type="KEGG" id="fvr:FVEG_16203"/>
<proteinExistence type="predicted"/>
<gene>
    <name evidence="1" type="ORF">FVEG_16203</name>
</gene>
<dbReference type="RefSeq" id="XP_018754079.1">
    <property type="nucleotide sequence ID" value="XM_018905436.1"/>
</dbReference>
<reference evidence="1 2" key="1">
    <citation type="journal article" date="2010" name="Nature">
        <title>Comparative genomics reveals mobile pathogenicity chromosomes in Fusarium.</title>
        <authorList>
            <person name="Ma L.J."/>
            <person name="van der Does H.C."/>
            <person name="Borkovich K.A."/>
            <person name="Coleman J.J."/>
            <person name="Daboussi M.J."/>
            <person name="Di Pietro A."/>
            <person name="Dufresne M."/>
            <person name="Freitag M."/>
            <person name="Grabherr M."/>
            <person name="Henrissat B."/>
            <person name="Houterman P.M."/>
            <person name="Kang S."/>
            <person name="Shim W.B."/>
            <person name="Woloshuk C."/>
            <person name="Xie X."/>
            <person name="Xu J.R."/>
            <person name="Antoniw J."/>
            <person name="Baker S.E."/>
            <person name="Bluhm B.H."/>
            <person name="Breakspear A."/>
            <person name="Brown D.W."/>
            <person name="Butchko R.A."/>
            <person name="Chapman S."/>
            <person name="Coulson R."/>
            <person name="Coutinho P.M."/>
            <person name="Danchin E.G."/>
            <person name="Diener A."/>
            <person name="Gale L.R."/>
            <person name="Gardiner D.M."/>
            <person name="Goff S."/>
            <person name="Hammond-Kosack K.E."/>
            <person name="Hilburn K."/>
            <person name="Hua-Van A."/>
            <person name="Jonkers W."/>
            <person name="Kazan K."/>
            <person name="Kodira C.D."/>
            <person name="Koehrsen M."/>
            <person name="Kumar L."/>
            <person name="Lee Y.H."/>
            <person name="Li L."/>
            <person name="Manners J.M."/>
            <person name="Miranda-Saavedra D."/>
            <person name="Mukherjee M."/>
            <person name="Park G."/>
            <person name="Park J."/>
            <person name="Park S.Y."/>
            <person name="Proctor R.H."/>
            <person name="Regev A."/>
            <person name="Ruiz-Roldan M.C."/>
            <person name="Sain D."/>
            <person name="Sakthikumar S."/>
            <person name="Sykes S."/>
            <person name="Schwartz D.C."/>
            <person name="Turgeon B.G."/>
            <person name="Wapinski I."/>
            <person name="Yoder O."/>
            <person name="Young S."/>
            <person name="Zeng Q."/>
            <person name="Zhou S."/>
            <person name="Galagan J."/>
            <person name="Cuomo C.A."/>
            <person name="Kistler H.C."/>
            <person name="Rep M."/>
        </authorList>
    </citation>
    <scope>NUCLEOTIDE SEQUENCE [LARGE SCALE GENOMIC DNA]</scope>
    <source>
        <strain evidence="2">M3125 / FGSC 7600</strain>
    </source>
</reference>
<organism evidence="1 2">
    <name type="scientific">Gibberella moniliformis (strain M3125 / FGSC 7600)</name>
    <name type="common">Maize ear and stalk rot fungus</name>
    <name type="synonym">Fusarium verticillioides</name>
    <dbReference type="NCBI Taxonomy" id="334819"/>
    <lineage>
        <taxon>Eukaryota</taxon>
        <taxon>Fungi</taxon>
        <taxon>Dikarya</taxon>
        <taxon>Ascomycota</taxon>
        <taxon>Pezizomycotina</taxon>
        <taxon>Sordariomycetes</taxon>
        <taxon>Hypocreomycetidae</taxon>
        <taxon>Hypocreales</taxon>
        <taxon>Nectriaceae</taxon>
        <taxon>Fusarium</taxon>
        <taxon>Fusarium fujikuroi species complex</taxon>
    </lineage>
</organism>
<evidence type="ECO:0000313" key="1">
    <source>
        <dbReference type="EMBL" id="EWG47888.1"/>
    </source>
</evidence>
<dbReference type="EMBL" id="DS022251">
    <property type="protein sequence ID" value="EWG47888.1"/>
    <property type="molecule type" value="Genomic_DNA"/>
</dbReference>
<sequence length="103" mass="11427">MLSGGVFRNPAIPLFVHGTLPTYPCPAGTCMAYVRAVRSRFTAGLTGAKYFCVTCLYTSTTRHNTERSKFSPNATREFLTECQGQWSFTVLRCTTWSGKKSSI</sequence>
<dbReference type="GeneID" id="30073079"/>
<evidence type="ECO:0000313" key="2">
    <source>
        <dbReference type="Proteomes" id="UP000009096"/>
    </source>
</evidence>
<name>W7M8K1_GIBM7</name>
<dbReference type="VEuPathDB" id="FungiDB:FVEG_16203"/>
<protein>
    <submittedName>
        <fullName evidence="1">Uncharacterized protein</fullName>
    </submittedName>
</protein>
<dbReference type="Proteomes" id="UP000009096">
    <property type="component" value="Chromosome 3"/>
</dbReference>
<dbReference type="AlphaFoldDB" id="W7M8K1"/>